<keyword evidence="2" id="KW-1185">Reference proteome</keyword>
<dbReference type="EMBL" id="JACHGJ010000006">
    <property type="protein sequence ID" value="MBB6481504.1"/>
    <property type="molecule type" value="Genomic_DNA"/>
</dbReference>
<evidence type="ECO:0000313" key="2">
    <source>
        <dbReference type="Proteomes" id="UP000587760"/>
    </source>
</evidence>
<evidence type="ECO:0000313" key="1">
    <source>
        <dbReference type="EMBL" id="MBB6481504.1"/>
    </source>
</evidence>
<dbReference type="RefSeq" id="WP_184747749.1">
    <property type="nucleotide sequence ID" value="NZ_JACHGJ010000006.1"/>
</dbReference>
<proteinExistence type="predicted"/>
<comment type="caution">
    <text evidence="1">The sequence shown here is derived from an EMBL/GenBank/DDBJ whole genome shotgun (WGS) entry which is preliminary data.</text>
</comment>
<accession>A0A841R895</accession>
<reference evidence="1 2" key="1">
    <citation type="submission" date="2020-08" db="EMBL/GenBank/DDBJ databases">
        <title>Genomic Encyclopedia of Type Strains, Phase IV (KMG-IV): sequencing the most valuable type-strain genomes for metagenomic binning, comparative biology and taxonomic classification.</title>
        <authorList>
            <person name="Goeker M."/>
        </authorList>
    </citation>
    <scope>NUCLEOTIDE SEQUENCE [LARGE SCALE GENOMIC DNA]</scope>
    <source>
        <strain evidence="1 2">DSM 2461</strain>
    </source>
</reference>
<sequence>MKKSILLTIILLTQYFLYSQSTELLDAMNEFGGETYLIKLAESDPNSSMIESKTVYLDEKRTARKLIFQTTEDFRSDRGIVRQLEFFNSEGIREKYEMYFSEEHSSMYAITKTIEYLDDQDNVIKTEWFQGDEIVDTTTDMNFNNKFPFYKLSFINYRMTEPDYTPDDKFDFGTSVKYIAGRSVIRFKGEMEDLNDLDRKYLQMFGMHLGNSNLNSYYDKKIIATEDDKEYVLFIQKPLEEYVFDGNRAKINYYIGTYENTLILTIIGFLDLY</sequence>
<gene>
    <name evidence="1" type="ORF">HNR50_003184</name>
</gene>
<dbReference type="Proteomes" id="UP000587760">
    <property type="component" value="Unassembled WGS sequence"/>
</dbReference>
<organism evidence="1 2">
    <name type="scientific">Spirochaeta isovalerica</name>
    <dbReference type="NCBI Taxonomy" id="150"/>
    <lineage>
        <taxon>Bacteria</taxon>
        <taxon>Pseudomonadati</taxon>
        <taxon>Spirochaetota</taxon>
        <taxon>Spirochaetia</taxon>
        <taxon>Spirochaetales</taxon>
        <taxon>Spirochaetaceae</taxon>
        <taxon>Spirochaeta</taxon>
    </lineage>
</organism>
<protein>
    <submittedName>
        <fullName evidence="1">Uncharacterized protein</fullName>
    </submittedName>
</protein>
<dbReference type="AlphaFoldDB" id="A0A841R895"/>
<name>A0A841R895_9SPIO</name>